<evidence type="ECO:0000259" key="1">
    <source>
        <dbReference type="PROSITE" id="PS51819"/>
    </source>
</evidence>
<organism evidence="2 3">
    <name type="scientific">Variovorax ureilyticus</name>
    <dbReference type="NCBI Taxonomy" id="1836198"/>
    <lineage>
        <taxon>Bacteria</taxon>
        <taxon>Pseudomonadati</taxon>
        <taxon>Pseudomonadota</taxon>
        <taxon>Betaproteobacteria</taxon>
        <taxon>Burkholderiales</taxon>
        <taxon>Comamonadaceae</taxon>
        <taxon>Variovorax</taxon>
    </lineage>
</organism>
<dbReference type="RefSeq" id="WP_340357669.1">
    <property type="nucleotide sequence ID" value="NZ_JBBKZU010000006.1"/>
</dbReference>
<evidence type="ECO:0000313" key="2">
    <source>
        <dbReference type="EMBL" id="MEJ8812406.1"/>
    </source>
</evidence>
<dbReference type="PANTHER" id="PTHR46142">
    <property type="match status" value="1"/>
</dbReference>
<dbReference type="Gene3D" id="3.10.180.10">
    <property type="entry name" value="2,3-Dihydroxybiphenyl 1,2-Dioxygenase, domain 1"/>
    <property type="match status" value="1"/>
</dbReference>
<dbReference type="Proteomes" id="UP001365846">
    <property type="component" value="Unassembled WGS sequence"/>
</dbReference>
<evidence type="ECO:0000313" key="3">
    <source>
        <dbReference type="Proteomes" id="UP001365846"/>
    </source>
</evidence>
<dbReference type="InterPro" id="IPR029068">
    <property type="entry name" value="Glyas_Bleomycin-R_OHBP_Dase"/>
</dbReference>
<dbReference type="EMBL" id="JBBKZU010000006">
    <property type="protein sequence ID" value="MEJ8812406.1"/>
    <property type="molecule type" value="Genomic_DNA"/>
</dbReference>
<name>A0ABU8VFP1_9BURK</name>
<proteinExistence type="predicted"/>
<gene>
    <name evidence="2" type="ORF">WKW77_15080</name>
</gene>
<dbReference type="InterPro" id="IPR004360">
    <property type="entry name" value="Glyas_Fos-R_dOase_dom"/>
</dbReference>
<sequence>MIVGMNHFTVIAEDPKATLDFYTGLLGLRVGHRPDLGFEGAWLYGDAPQAVLHLYFDRPPPAQRAGVIDHMAFTARGLREVKARFDARGTKYELRQQAGAGTWQLFCHDPNGAKVELDFDPSETLQGPLNPP</sequence>
<dbReference type="SUPFAM" id="SSF54593">
    <property type="entry name" value="Glyoxalase/Bleomycin resistance protein/Dihydroxybiphenyl dioxygenase"/>
    <property type="match status" value="1"/>
</dbReference>
<protein>
    <submittedName>
        <fullName evidence="2">VOC family protein</fullName>
    </submittedName>
</protein>
<dbReference type="Pfam" id="PF00903">
    <property type="entry name" value="Glyoxalase"/>
    <property type="match status" value="1"/>
</dbReference>
<dbReference type="PROSITE" id="PS51819">
    <property type="entry name" value="VOC"/>
    <property type="match status" value="1"/>
</dbReference>
<feature type="domain" description="VOC" evidence="1">
    <location>
        <begin position="4"/>
        <end position="120"/>
    </location>
</feature>
<comment type="caution">
    <text evidence="2">The sequence shown here is derived from an EMBL/GenBank/DDBJ whole genome shotgun (WGS) entry which is preliminary data.</text>
</comment>
<dbReference type="PANTHER" id="PTHR46142:SF3">
    <property type="entry name" value="F18B13.24 PROTEIN"/>
    <property type="match status" value="1"/>
</dbReference>
<keyword evidence="3" id="KW-1185">Reference proteome</keyword>
<reference evidence="2 3" key="1">
    <citation type="submission" date="2024-03" db="EMBL/GenBank/DDBJ databases">
        <title>Novel species of the genus Variovorax.</title>
        <authorList>
            <person name="Liu Q."/>
            <person name="Xin Y.-H."/>
        </authorList>
    </citation>
    <scope>NUCLEOTIDE SEQUENCE [LARGE SCALE GENOMIC DNA]</scope>
    <source>
        <strain evidence="2 3">KACC 18899</strain>
    </source>
</reference>
<accession>A0ABU8VFP1</accession>
<dbReference type="InterPro" id="IPR037523">
    <property type="entry name" value="VOC_core"/>
</dbReference>